<dbReference type="Pfam" id="PF25973">
    <property type="entry name" value="BSH_CzcB"/>
    <property type="match status" value="1"/>
</dbReference>
<dbReference type="InterPro" id="IPR058647">
    <property type="entry name" value="BSH_CzcB-like"/>
</dbReference>
<sequence>MRALLSVAFLAIGIAIGGAFPRVSEIVQGALATAGLSTAPKPPPTNAAVSRPASGKGDEGHGEPDHEHASNERPDSAGEPAHGEAAHRHSDNEAKPKPKAPGHAHAEGEAHGEEGEGKIKMTAEQAAEQDIKLARVDAGILSRHLLVPGSIVQDADRIARVPARVAGTVAEMRKRLGEDVAKGEVVAVLDSREVAEAKSEFLTATVKADLEKTNFDRQQALWDKRISAESAFLNAKAAYSEATLRVDLARQKLSALGLNAAEVAVSAKKDETTPNLSTLRRYELRSPLAGRVVERKVDVGTKVGSEGDPADVYTVADLSSVWIELSVPTTELAKVREGARVAIVAGDDRPRAEGKVVFVSPILNPETRSARVIVSLPNKDMAWRPGTFVTTEVEIAQDPVKVRLPKSAIQTIGGEKVVFVRTPAGFERRDVTIGKADDQAYEILSGLNPGDEVAVANSFVLKAELGKAEADHDH</sequence>
<dbReference type="InterPro" id="IPR058649">
    <property type="entry name" value="CzcB_C"/>
</dbReference>
<dbReference type="SUPFAM" id="SSF111369">
    <property type="entry name" value="HlyD-like secretion proteins"/>
    <property type="match status" value="1"/>
</dbReference>
<feature type="domain" description="CusB-like beta-barrel" evidence="5">
    <location>
        <begin position="320"/>
        <end position="393"/>
    </location>
</feature>
<feature type="domain" description="CzcB-like alpha-helical hairpin" evidence="4">
    <location>
        <begin position="196"/>
        <end position="255"/>
    </location>
</feature>
<keyword evidence="9" id="KW-1185">Reference proteome</keyword>
<gene>
    <name evidence="8" type="ORF">SAMN05192565_11272</name>
</gene>
<keyword evidence="2" id="KW-0813">Transport</keyword>
<evidence type="ECO:0000256" key="2">
    <source>
        <dbReference type="ARBA" id="ARBA00022448"/>
    </source>
</evidence>
<dbReference type="InterPro" id="IPR058648">
    <property type="entry name" value="HH_CzcB-like"/>
</dbReference>
<feature type="region of interest" description="Disordered" evidence="3">
    <location>
        <begin position="35"/>
        <end position="116"/>
    </location>
</feature>
<dbReference type="FunFam" id="2.40.30.170:FF:000010">
    <property type="entry name" value="Efflux RND transporter periplasmic adaptor subunit"/>
    <property type="match status" value="1"/>
</dbReference>
<dbReference type="Gene3D" id="1.10.287.470">
    <property type="entry name" value="Helix hairpin bin"/>
    <property type="match status" value="1"/>
</dbReference>
<proteinExistence type="inferred from homology"/>
<evidence type="ECO:0000259" key="4">
    <source>
        <dbReference type="Pfam" id="PF25893"/>
    </source>
</evidence>
<evidence type="ECO:0000259" key="7">
    <source>
        <dbReference type="Pfam" id="PF25975"/>
    </source>
</evidence>
<evidence type="ECO:0000313" key="9">
    <source>
        <dbReference type="Proteomes" id="UP000199229"/>
    </source>
</evidence>
<evidence type="ECO:0000259" key="5">
    <source>
        <dbReference type="Pfam" id="PF25954"/>
    </source>
</evidence>
<dbReference type="PANTHER" id="PTHR30097:SF4">
    <property type="entry name" value="SLR6042 PROTEIN"/>
    <property type="match status" value="1"/>
</dbReference>
<reference evidence="9" key="1">
    <citation type="submission" date="2016-10" db="EMBL/GenBank/DDBJ databases">
        <authorList>
            <person name="Varghese N."/>
            <person name="Submissions S."/>
        </authorList>
    </citation>
    <scope>NUCLEOTIDE SEQUENCE [LARGE SCALE GENOMIC DNA]</scope>
    <source>
        <strain evidence="9">Gh-105</strain>
    </source>
</reference>
<evidence type="ECO:0000313" key="8">
    <source>
        <dbReference type="EMBL" id="SFG81911.1"/>
    </source>
</evidence>
<evidence type="ECO:0000256" key="3">
    <source>
        <dbReference type="SAM" id="MobiDB-lite"/>
    </source>
</evidence>
<accession>A0A1I2V472</accession>
<feature type="domain" description="CzcB-like C-terminal circularly permuted SH3-like" evidence="7">
    <location>
        <begin position="402"/>
        <end position="462"/>
    </location>
</feature>
<dbReference type="Proteomes" id="UP000199229">
    <property type="component" value="Unassembled WGS sequence"/>
</dbReference>
<dbReference type="AlphaFoldDB" id="A0A1I2V472"/>
<dbReference type="GO" id="GO:0030288">
    <property type="term" value="C:outer membrane-bounded periplasmic space"/>
    <property type="evidence" value="ECO:0007669"/>
    <property type="project" value="TreeGrafter"/>
</dbReference>
<dbReference type="EMBL" id="FOPM01000012">
    <property type="protein sequence ID" value="SFG81911.1"/>
    <property type="molecule type" value="Genomic_DNA"/>
</dbReference>
<dbReference type="Pfam" id="PF25954">
    <property type="entry name" value="Beta-barrel_RND_2"/>
    <property type="match status" value="1"/>
</dbReference>
<dbReference type="PANTHER" id="PTHR30097">
    <property type="entry name" value="CATION EFFLUX SYSTEM PROTEIN CUSB"/>
    <property type="match status" value="1"/>
</dbReference>
<dbReference type="InterPro" id="IPR058792">
    <property type="entry name" value="Beta-barrel_RND_2"/>
</dbReference>
<dbReference type="RefSeq" id="WP_056355068.1">
    <property type="nucleotide sequence ID" value="NZ_FOPM01000012.1"/>
</dbReference>
<feature type="compositionally biased region" description="Basic and acidic residues" evidence="3">
    <location>
        <begin position="104"/>
        <end position="116"/>
    </location>
</feature>
<dbReference type="GO" id="GO:0016020">
    <property type="term" value="C:membrane"/>
    <property type="evidence" value="ECO:0007669"/>
    <property type="project" value="InterPro"/>
</dbReference>
<dbReference type="Pfam" id="PF25975">
    <property type="entry name" value="CzcB_C"/>
    <property type="match status" value="1"/>
</dbReference>
<name>A0A1I2V472_9HYPH</name>
<dbReference type="OrthoDB" id="9774837at2"/>
<dbReference type="STRING" id="582675.SAMN05192565_11272"/>
<dbReference type="InterPro" id="IPR006143">
    <property type="entry name" value="RND_pump_MFP"/>
</dbReference>
<dbReference type="Gene3D" id="2.40.420.20">
    <property type="match status" value="1"/>
</dbReference>
<dbReference type="Gene3D" id="2.40.30.170">
    <property type="match status" value="1"/>
</dbReference>
<dbReference type="InterPro" id="IPR051909">
    <property type="entry name" value="MFP_Cation_Efflux"/>
</dbReference>
<dbReference type="GO" id="GO:0022857">
    <property type="term" value="F:transmembrane transporter activity"/>
    <property type="evidence" value="ECO:0007669"/>
    <property type="project" value="InterPro"/>
</dbReference>
<protein>
    <submittedName>
        <fullName evidence="8">Membrane fusion protein, cobalt-zinc-cadmium efflux system</fullName>
    </submittedName>
</protein>
<comment type="similarity">
    <text evidence="1">Belongs to the membrane fusion protein (MFP) (TC 8.A.1) family.</text>
</comment>
<feature type="domain" description="CzcB-like barrel-sandwich hybrid" evidence="6">
    <location>
        <begin position="157"/>
        <end position="317"/>
    </location>
</feature>
<dbReference type="GO" id="GO:0015679">
    <property type="term" value="P:plasma membrane copper ion transport"/>
    <property type="evidence" value="ECO:0007669"/>
    <property type="project" value="TreeGrafter"/>
</dbReference>
<feature type="compositionally biased region" description="Basic and acidic residues" evidence="3">
    <location>
        <begin position="56"/>
        <end position="96"/>
    </location>
</feature>
<dbReference type="Pfam" id="PF25893">
    <property type="entry name" value="HH_CzcB"/>
    <property type="match status" value="1"/>
</dbReference>
<dbReference type="Gene3D" id="2.40.50.100">
    <property type="match status" value="1"/>
</dbReference>
<dbReference type="GO" id="GO:0060003">
    <property type="term" value="P:copper ion export"/>
    <property type="evidence" value="ECO:0007669"/>
    <property type="project" value="TreeGrafter"/>
</dbReference>
<organism evidence="8 9">
    <name type="scientific">Methylobacterium gossipiicola</name>
    <dbReference type="NCBI Taxonomy" id="582675"/>
    <lineage>
        <taxon>Bacteria</taxon>
        <taxon>Pseudomonadati</taxon>
        <taxon>Pseudomonadota</taxon>
        <taxon>Alphaproteobacteria</taxon>
        <taxon>Hyphomicrobiales</taxon>
        <taxon>Methylobacteriaceae</taxon>
        <taxon>Methylobacterium</taxon>
    </lineage>
</organism>
<evidence type="ECO:0000256" key="1">
    <source>
        <dbReference type="ARBA" id="ARBA00009477"/>
    </source>
</evidence>
<dbReference type="GO" id="GO:0046914">
    <property type="term" value="F:transition metal ion binding"/>
    <property type="evidence" value="ECO:0007669"/>
    <property type="project" value="TreeGrafter"/>
</dbReference>
<dbReference type="NCBIfam" id="TIGR01730">
    <property type="entry name" value="RND_mfp"/>
    <property type="match status" value="1"/>
</dbReference>
<evidence type="ECO:0000259" key="6">
    <source>
        <dbReference type="Pfam" id="PF25973"/>
    </source>
</evidence>